<evidence type="ECO:0000313" key="12">
    <source>
        <dbReference type="Proteomes" id="UP001235939"/>
    </source>
</evidence>
<evidence type="ECO:0000256" key="9">
    <source>
        <dbReference type="SAM" id="Phobius"/>
    </source>
</evidence>
<keyword evidence="8 9" id="KW-0472">Membrane</keyword>
<keyword evidence="5" id="KW-0746">Sphingolipid metabolism</keyword>
<evidence type="ECO:0000256" key="2">
    <source>
        <dbReference type="ARBA" id="ARBA00005441"/>
    </source>
</evidence>
<dbReference type="Pfam" id="PF14360">
    <property type="entry name" value="PAP2_C"/>
    <property type="match status" value="1"/>
</dbReference>
<evidence type="ECO:0000256" key="8">
    <source>
        <dbReference type="ARBA" id="ARBA00023136"/>
    </source>
</evidence>
<proteinExistence type="inferred from homology"/>
<dbReference type="InterPro" id="IPR045221">
    <property type="entry name" value="Sphingomyelin_synth-like"/>
</dbReference>
<evidence type="ECO:0000256" key="5">
    <source>
        <dbReference type="ARBA" id="ARBA00022919"/>
    </source>
</evidence>
<keyword evidence="6 9" id="KW-1133">Transmembrane helix</keyword>
<name>A0ABY6K7R1_9ARAC</name>
<feature type="non-terminal residue" evidence="11">
    <location>
        <position position="1"/>
    </location>
</feature>
<gene>
    <name evidence="11" type="ORF">LAZ67_3002218</name>
</gene>
<evidence type="ECO:0000313" key="11">
    <source>
        <dbReference type="EMBL" id="UYV64872.1"/>
    </source>
</evidence>
<organism evidence="11 12">
    <name type="scientific">Cordylochernes scorpioides</name>
    <dbReference type="NCBI Taxonomy" id="51811"/>
    <lineage>
        <taxon>Eukaryota</taxon>
        <taxon>Metazoa</taxon>
        <taxon>Ecdysozoa</taxon>
        <taxon>Arthropoda</taxon>
        <taxon>Chelicerata</taxon>
        <taxon>Arachnida</taxon>
        <taxon>Pseudoscorpiones</taxon>
        <taxon>Cheliferoidea</taxon>
        <taxon>Chernetidae</taxon>
        <taxon>Cordylochernes</taxon>
    </lineage>
</organism>
<evidence type="ECO:0000259" key="10">
    <source>
        <dbReference type="Pfam" id="PF14360"/>
    </source>
</evidence>
<keyword evidence="4 9" id="KW-0812">Transmembrane</keyword>
<evidence type="ECO:0000256" key="3">
    <source>
        <dbReference type="ARBA" id="ARBA00022679"/>
    </source>
</evidence>
<feature type="domain" description="Sphingomyelin synthase-like" evidence="10">
    <location>
        <begin position="83"/>
        <end position="155"/>
    </location>
</feature>
<evidence type="ECO:0000256" key="7">
    <source>
        <dbReference type="ARBA" id="ARBA00023098"/>
    </source>
</evidence>
<feature type="transmembrane region" description="Helical" evidence="9">
    <location>
        <begin position="108"/>
        <end position="129"/>
    </location>
</feature>
<accession>A0ABY6K7R1</accession>
<keyword evidence="3" id="KW-0808">Transferase</keyword>
<keyword evidence="12" id="KW-1185">Reference proteome</keyword>
<evidence type="ECO:0000256" key="6">
    <source>
        <dbReference type="ARBA" id="ARBA00022989"/>
    </source>
</evidence>
<sequence>MYLCYIQSIVGYRSIVFRRVFLIMTVLYLWRSVTMMVTQVPVASSTYYCSPQANHTTVLLVVQRVFRLMSGMGLSINGQHVYCGDFIYSGHTVILTMSYLTFKEYAPAWCRVVNAIFAILSAIAVILIVVARGHYTVDVVIAYFVTTRVFWAYHTLANNPSLKVAGPTNYLANAWWFRIFQYFERNVLEPVPREYSWPLPWPSRGGPFRTL</sequence>
<dbReference type="PANTHER" id="PTHR21290">
    <property type="entry name" value="SPHINGOMYELIN SYNTHETASE"/>
    <property type="match status" value="1"/>
</dbReference>
<dbReference type="InterPro" id="IPR025749">
    <property type="entry name" value="Sphingomyelin_synth-like_dom"/>
</dbReference>
<dbReference type="EMBL" id="CP092865">
    <property type="protein sequence ID" value="UYV64872.1"/>
    <property type="molecule type" value="Genomic_DNA"/>
</dbReference>
<comment type="subcellular location">
    <subcellularLocation>
        <location evidence="1">Membrane</location>
        <topology evidence="1">Multi-pass membrane protein</topology>
    </subcellularLocation>
</comment>
<dbReference type="PANTHER" id="PTHR21290:SF27">
    <property type="entry name" value="PHOSPHATIDYLCHOLINE:CERAMIDE CHOLINEPHOSPHOTRANSFERASE 1"/>
    <property type="match status" value="1"/>
</dbReference>
<evidence type="ECO:0000256" key="4">
    <source>
        <dbReference type="ARBA" id="ARBA00022692"/>
    </source>
</evidence>
<reference evidence="11 12" key="1">
    <citation type="submission" date="2022-01" db="EMBL/GenBank/DDBJ databases">
        <title>A chromosomal length assembly of Cordylochernes scorpioides.</title>
        <authorList>
            <person name="Zeh D."/>
            <person name="Zeh J."/>
        </authorList>
    </citation>
    <scope>NUCLEOTIDE SEQUENCE [LARGE SCALE GENOMIC DNA]</scope>
    <source>
        <strain evidence="11">IN4F17</strain>
        <tissue evidence="11">Whole Body</tissue>
    </source>
</reference>
<evidence type="ECO:0000256" key="1">
    <source>
        <dbReference type="ARBA" id="ARBA00004141"/>
    </source>
</evidence>
<comment type="similarity">
    <text evidence="2">Belongs to the sphingomyelin synthase family.</text>
</comment>
<dbReference type="Proteomes" id="UP001235939">
    <property type="component" value="Chromosome 03"/>
</dbReference>
<protein>
    <submittedName>
        <fullName evidence="11">SGMS1</fullName>
    </submittedName>
</protein>
<keyword evidence="7" id="KW-0443">Lipid metabolism</keyword>